<name>A0A7R9L665_9ACAR</name>
<protein>
    <recommendedName>
        <fullName evidence="3">Alpha-2-macroglobulin bait region domain-containing protein</fullName>
    </recommendedName>
</protein>
<dbReference type="Gene3D" id="2.60.40.1930">
    <property type="match status" value="1"/>
</dbReference>
<evidence type="ECO:0000259" key="3">
    <source>
        <dbReference type="SMART" id="SM01359"/>
    </source>
</evidence>
<evidence type="ECO:0000313" key="4">
    <source>
        <dbReference type="EMBL" id="CAD7635554.1"/>
    </source>
</evidence>
<keyword evidence="2" id="KW-0882">Thioester bond</keyword>
<proteinExistence type="predicted"/>
<organism evidence="4">
    <name type="scientific">Medioppia subpectinata</name>
    <dbReference type="NCBI Taxonomy" id="1979941"/>
    <lineage>
        <taxon>Eukaryota</taxon>
        <taxon>Metazoa</taxon>
        <taxon>Ecdysozoa</taxon>
        <taxon>Arthropoda</taxon>
        <taxon>Chelicerata</taxon>
        <taxon>Arachnida</taxon>
        <taxon>Acari</taxon>
        <taxon>Acariformes</taxon>
        <taxon>Sarcoptiformes</taxon>
        <taxon>Oribatida</taxon>
        <taxon>Brachypylina</taxon>
        <taxon>Oppioidea</taxon>
        <taxon>Oppiidae</taxon>
        <taxon>Medioppia</taxon>
    </lineage>
</organism>
<dbReference type="Gene3D" id="2.60.40.10">
    <property type="entry name" value="Immunoglobulins"/>
    <property type="match status" value="1"/>
</dbReference>
<keyword evidence="1" id="KW-0732">Signal</keyword>
<dbReference type="SMART" id="SM01359">
    <property type="entry name" value="A2M_N_2"/>
    <property type="match status" value="1"/>
</dbReference>
<dbReference type="Pfam" id="PF07703">
    <property type="entry name" value="A2M_BRD"/>
    <property type="match status" value="1"/>
</dbReference>
<feature type="domain" description="Alpha-2-macroglobulin bait region" evidence="3">
    <location>
        <begin position="220"/>
        <end position="354"/>
    </location>
</feature>
<dbReference type="EMBL" id="OC871730">
    <property type="protein sequence ID" value="CAD7635554.1"/>
    <property type="molecule type" value="Genomic_DNA"/>
</dbReference>
<dbReference type="OrthoDB" id="9998011at2759"/>
<dbReference type="Proteomes" id="UP000759131">
    <property type="component" value="Unassembled WGS sequence"/>
</dbReference>
<dbReference type="Gene3D" id="2.60.40.1940">
    <property type="match status" value="1"/>
</dbReference>
<accession>A0A7R9L665</accession>
<sequence>MFPTFDVEVVLPTYVTRNRSEVVALIKAFDTNGKAIKGDLILIVRTDHFYIPSKYRTKTAIDGSATLAINLADDLLIDHRLDNDNLELKVTAVVRDKLTGKQCNRTNTVKVTETDFKFQVITPSNAYKPGLKNTFVGKVCTQDGKPVADSGLQLKLKYGYSSNESEWRDSPLLLSPTNGLIKFDVFPPRDIYELVVKAEYMGNTYYIPSSRATTRSGHYMQVIRLDTTDITVGQDVKFVVNATEPIVRLVCEVMGKGDIAWAKSFDTNNNTGYEFSVATVPQMAPSARVLCHYVRPDNREVVADDLGFDVIPPLIGTPFAVNADTRPTKPGEMCATEANTRHNPFVDISGADIMNELKTYVEKPYSHLHWRSSATDYVFKDSAVDVMHNGFIKT</sequence>
<evidence type="ECO:0000256" key="2">
    <source>
        <dbReference type="ARBA" id="ARBA00022966"/>
    </source>
</evidence>
<dbReference type="EMBL" id="CAJPIZ010017155">
    <property type="protein sequence ID" value="CAG2115984.1"/>
    <property type="molecule type" value="Genomic_DNA"/>
</dbReference>
<gene>
    <name evidence="4" type="ORF">OSB1V03_LOCUS15945</name>
</gene>
<dbReference type="PANTHER" id="PTHR11412">
    <property type="entry name" value="MACROGLOBULIN / COMPLEMENT"/>
    <property type="match status" value="1"/>
</dbReference>
<keyword evidence="5" id="KW-1185">Reference proteome</keyword>
<dbReference type="PANTHER" id="PTHR11412:SF136">
    <property type="entry name" value="CD109 ANTIGEN"/>
    <property type="match status" value="1"/>
</dbReference>
<dbReference type="AlphaFoldDB" id="A0A7R9L665"/>
<dbReference type="InterPro" id="IPR013783">
    <property type="entry name" value="Ig-like_fold"/>
</dbReference>
<dbReference type="InterPro" id="IPR011625">
    <property type="entry name" value="A2M_N_BRD"/>
</dbReference>
<evidence type="ECO:0000313" key="5">
    <source>
        <dbReference type="Proteomes" id="UP000759131"/>
    </source>
</evidence>
<dbReference type="InterPro" id="IPR050473">
    <property type="entry name" value="A2M/Complement_sys"/>
</dbReference>
<evidence type="ECO:0000256" key="1">
    <source>
        <dbReference type="ARBA" id="ARBA00022729"/>
    </source>
</evidence>
<reference evidence="4" key="1">
    <citation type="submission" date="2020-11" db="EMBL/GenBank/DDBJ databases">
        <authorList>
            <person name="Tran Van P."/>
        </authorList>
    </citation>
    <scope>NUCLEOTIDE SEQUENCE</scope>
</reference>